<gene>
    <name evidence="1" type="ORF">QFC21_007111</name>
</gene>
<name>A0ACC2UYB3_9TREE</name>
<keyword evidence="2" id="KW-1185">Reference proteome</keyword>
<dbReference type="EMBL" id="JASBWT010000047">
    <property type="protein sequence ID" value="KAJ9091716.1"/>
    <property type="molecule type" value="Genomic_DNA"/>
</dbReference>
<evidence type="ECO:0000313" key="2">
    <source>
        <dbReference type="Proteomes" id="UP001227268"/>
    </source>
</evidence>
<comment type="caution">
    <text evidence="1">The sequence shown here is derived from an EMBL/GenBank/DDBJ whole genome shotgun (WGS) entry which is preliminary data.</text>
</comment>
<dbReference type="Proteomes" id="UP001227268">
    <property type="component" value="Unassembled WGS sequence"/>
</dbReference>
<protein>
    <submittedName>
        <fullName evidence="1">Uncharacterized protein</fullName>
    </submittedName>
</protein>
<organism evidence="1 2">
    <name type="scientific">Naganishia friedmannii</name>
    <dbReference type="NCBI Taxonomy" id="89922"/>
    <lineage>
        <taxon>Eukaryota</taxon>
        <taxon>Fungi</taxon>
        <taxon>Dikarya</taxon>
        <taxon>Basidiomycota</taxon>
        <taxon>Agaricomycotina</taxon>
        <taxon>Tremellomycetes</taxon>
        <taxon>Filobasidiales</taxon>
        <taxon>Filobasidiaceae</taxon>
        <taxon>Naganishia</taxon>
    </lineage>
</organism>
<reference evidence="1" key="1">
    <citation type="submission" date="2023-04" db="EMBL/GenBank/DDBJ databases">
        <title>Draft Genome sequencing of Naganishia species isolated from polar environments using Oxford Nanopore Technology.</title>
        <authorList>
            <person name="Leo P."/>
            <person name="Venkateswaran K."/>
        </authorList>
    </citation>
    <scope>NUCLEOTIDE SEQUENCE</scope>
    <source>
        <strain evidence="1">MNA-CCFEE 5423</strain>
    </source>
</reference>
<proteinExistence type="predicted"/>
<sequence length="264" mass="30697">MPKSEEQRNNLCHNVRRGINPLHQPSRELQATEFIRKTLINKDTNLNRFRQGDVGYISELLEVSRKAGKHPARYRRAGTMTDKFNQTVCNLIVDLFNDTELPYRIEHWNIRGQYKGLGLFATRFTKCSGIVKATQDEPSNAELLWSSTTGRRHDCVFESDWSEDSAAARASGWWWKQHFVSEDRCHTKDERVWLKARFAIRGRLMFANHKPDAPFHFSQLTRQSPRHHTARVTGKASYRATDADKIVRKGQQIWVYYGEGVAFT</sequence>
<evidence type="ECO:0000313" key="1">
    <source>
        <dbReference type="EMBL" id="KAJ9091716.1"/>
    </source>
</evidence>
<accession>A0ACC2UYB3</accession>